<evidence type="ECO:0000256" key="7">
    <source>
        <dbReference type="ARBA" id="ARBA00023288"/>
    </source>
</evidence>
<dbReference type="InterPro" id="IPR046953">
    <property type="entry name" value="Spore_GerAC-like_C"/>
</dbReference>
<keyword evidence="5" id="KW-0472">Membrane</keyword>
<evidence type="ECO:0000256" key="5">
    <source>
        <dbReference type="ARBA" id="ARBA00023136"/>
    </source>
</evidence>
<sequence length="373" mass="43105">MRQILYNFFIVILVVVLTGCTDRIDLEDATLIVTLGLDLDEHNNLVVFETSPIFSREAKNNTDHFDVQSSTVQRSYTNFDAVVSASTRNGKMQLLLIGKRLLKQKEILPYLDALYRDPKNSTNLRMIAVDGPVSEVIHFEPKNKPRLSMYLSKMIDTSAMRHITSKVSLRKFHYMMVEPGITPFISEIKKDKEELRVVGTTLLDDKGYYRTSLNLRETELLDLVRNNQKASYSFTIPVKKSGDNNKNKKNISILVKPQRRYITTNYQDGVPQIDIEMKIVSNVTERTFQMNLEKEGNKRKLEAMIENEINKQMATLIKKLQRHQVDPIGLGLYVRAYHYNKWKAINKPWTDIFAKSSIRFTSHVEIKNIGVVK</sequence>
<dbReference type="InterPro" id="IPR008844">
    <property type="entry name" value="Spore_GerAC-like"/>
</dbReference>
<dbReference type="InterPro" id="IPR057336">
    <property type="entry name" value="GerAC_N"/>
</dbReference>
<dbReference type="Pfam" id="PF25198">
    <property type="entry name" value="Spore_GerAC_N"/>
    <property type="match status" value="1"/>
</dbReference>
<dbReference type="Gene3D" id="3.30.300.210">
    <property type="entry name" value="Nutrient germinant receptor protein C, domain 3"/>
    <property type="match status" value="1"/>
</dbReference>
<evidence type="ECO:0000256" key="4">
    <source>
        <dbReference type="ARBA" id="ARBA00022729"/>
    </source>
</evidence>
<protein>
    <submittedName>
        <fullName evidence="10">Ger(X)C family spore germination protein</fullName>
    </submittedName>
</protein>
<keyword evidence="6" id="KW-0564">Palmitate</keyword>
<reference evidence="10" key="1">
    <citation type="submission" date="2022-09" db="EMBL/GenBank/DDBJ databases">
        <title>Genome analysis and characterization of larvicidal activity of Brevibacillus strains.</title>
        <authorList>
            <person name="Patrusheva E.V."/>
            <person name="Izotova A.O."/>
            <person name="Toshchakov S.V."/>
            <person name="Sineoky S.P."/>
        </authorList>
    </citation>
    <scope>NUCLEOTIDE SEQUENCE</scope>
    <source>
        <strain evidence="10">VKPM_B-13244</strain>
    </source>
</reference>
<organism evidence="10 11">
    <name type="scientific">Brevibacillus halotolerans</name>
    <dbReference type="NCBI Taxonomy" id="1507437"/>
    <lineage>
        <taxon>Bacteria</taxon>
        <taxon>Bacillati</taxon>
        <taxon>Bacillota</taxon>
        <taxon>Bacilli</taxon>
        <taxon>Bacillales</taxon>
        <taxon>Paenibacillaceae</taxon>
        <taxon>Brevibacillus</taxon>
    </lineage>
</organism>
<comment type="subcellular location">
    <subcellularLocation>
        <location evidence="1">Membrane</location>
        <topology evidence="1">Lipid-anchor</topology>
    </subcellularLocation>
</comment>
<evidence type="ECO:0000256" key="6">
    <source>
        <dbReference type="ARBA" id="ARBA00023139"/>
    </source>
</evidence>
<evidence type="ECO:0000313" key="11">
    <source>
        <dbReference type="Proteomes" id="UP001067708"/>
    </source>
</evidence>
<comment type="caution">
    <text evidence="10">The sequence shown here is derived from an EMBL/GenBank/DDBJ whole genome shotgun (WGS) entry which is preliminary data.</text>
</comment>
<name>A0ABT4HQW7_9BACL</name>
<dbReference type="Pfam" id="PF05504">
    <property type="entry name" value="Spore_GerAC"/>
    <property type="match status" value="1"/>
</dbReference>
<dbReference type="EMBL" id="JAPTNG010000001">
    <property type="protein sequence ID" value="MCZ0829200.1"/>
    <property type="molecule type" value="Genomic_DNA"/>
</dbReference>
<feature type="domain" description="Spore germination GerAC-like C-terminal" evidence="8">
    <location>
        <begin position="199"/>
        <end position="370"/>
    </location>
</feature>
<evidence type="ECO:0000256" key="1">
    <source>
        <dbReference type="ARBA" id="ARBA00004635"/>
    </source>
</evidence>
<evidence type="ECO:0000256" key="3">
    <source>
        <dbReference type="ARBA" id="ARBA00022544"/>
    </source>
</evidence>
<evidence type="ECO:0000256" key="2">
    <source>
        <dbReference type="ARBA" id="ARBA00007886"/>
    </source>
</evidence>
<keyword evidence="3" id="KW-0309">Germination</keyword>
<dbReference type="Proteomes" id="UP001067708">
    <property type="component" value="Unassembled WGS sequence"/>
</dbReference>
<dbReference type="PANTHER" id="PTHR35789">
    <property type="entry name" value="SPORE GERMINATION PROTEIN B3"/>
    <property type="match status" value="1"/>
</dbReference>
<keyword evidence="11" id="KW-1185">Reference proteome</keyword>
<evidence type="ECO:0000313" key="10">
    <source>
        <dbReference type="EMBL" id="MCZ0829200.1"/>
    </source>
</evidence>
<keyword evidence="7" id="KW-0449">Lipoprotein</keyword>
<proteinExistence type="inferred from homology"/>
<dbReference type="InterPro" id="IPR038501">
    <property type="entry name" value="Spore_GerAC_C_sf"/>
</dbReference>
<comment type="similarity">
    <text evidence="2">Belongs to the GerABKC lipoprotein family.</text>
</comment>
<dbReference type="NCBIfam" id="TIGR02887">
    <property type="entry name" value="spore_ger_x_C"/>
    <property type="match status" value="1"/>
</dbReference>
<dbReference type="RefSeq" id="WP_212931384.1">
    <property type="nucleotide sequence ID" value="NZ_BORK01000003.1"/>
</dbReference>
<evidence type="ECO:0000259" key="8">
    <source>
        <dbReference type="Pfam" id="PF05504"/>
    </source>
</evidence>
<keyword evidence="4" id="KW-0732">Signal</keyword>
<dbReference type="PANTHER" id="PTHR35789:SF1">
    <property type="entry name" value="SPORE GERMINATION PROTEIN B3"/>
    <property type="match status" value="1"/>
</dbReference>
<dbReference type="PROSITE" id="PS51257">
    <property type="entry name" value="PROKAR_LIPOPROTEIN"/>
    <property type="match status" value="1"/>
</dbReference>
<evidence type="ECO:0000259" key="9">
    <source>
        <dbReference type="Pfam" id="PF25198"/>
    </source>
</evidence>
<gene>
    <name evidence="10" type="ORF">O0535_00140</name>
</gene>
<accession>A0ABT4HQW7</accession>
<feature type="domain" description="Spore germination protein N-terminal" evidence="9">
    <location>
        <begin position="22"/>
        <end position="189"/>
    </location>
</feature>